<feature type="compositionally biased region" description="Low complexity" evidence="1">
    <location>
        <begin position="859"/>
        <end position="869"/>
    </location>
</feature>
<evidence type="ECO:0000313" key="3">
    <source>
        <dbReference type="Proteomes" id="UP000436088"/>
    </source>
</evidence>
<accession>A0A6A2X9F3</accession>
<comment type="caution">
    <text evidence="2">The sequence shown here is derived from an EMBL/GenBank/DDBJ whole genome shotgun (WGS) entry which is preliminary data.</text>
</comment>
<feature type="compositionally biased region" description="Polar residues" evidence="1">
    <location>
        <begin position="910"/>
        <end position="925"/>
    </location>
</feature>
<dbReference type="AlphaFoldDB" id="A0A6A2X9F3"/>
<dbReference type="PANTHER" id="PTHR31267">
    <property type="entry name" value="DENTIN SIALOPHOSPHOPROTEIN-LIKE PROTEIN"/>
    <property type="match status" value="1"/>
</dbReference>
<proteinExistence type="predicted"/>
<organism evidence="2 3">
    <name type="scientific">Hibiscus syriacus</name>
    <name type="common">Rose of Sharon</name>
    <dbReference type="NCBI Taxonomy" id="106335"/>
    <lineage>
        <taxon>Eukaryota</taxon>
        <taxon>Viridiplantae</taxon>
        <taxon>Streptophyta</taxon>
        <taxon>Embryophyta</taxon>
        <taxon>Tracheophyta</taxon>
        <taxon>Spermatophyta</taxon>
        <taxon>Magnoliopsida</taxon>
        <taxon>eudicotyledons</taxon>
        <taxon>Gunneridae</taxon>
        <taxon>Pentapetalae</taxon>
        <taxon>rosids</taxon>
        <taxon>malvids</taxon>
        <taxon>Malvales</taxon>
        <taxon>Malvaceae</taxon>
        <taxon>Malvoideae</taxon>
        <taxon>Hibiscus</taxon>
    </lineage>
</organism>
<evidence type="ECO:0000313" key="2">
    <source>
        <dbReference type="EMBL" id="KAE8665870.1"/>
    </source>
</evidence>
<feature type="region of interest" description="Disordered" evidence="1">
    <location>
        <begin position="846"/>
        <end position="925"/>
    </location>
</feature>
<reference evidence="2" key="1">
    <citation type="submission" date="2019-09" db="EMBL/GenBank/DDBJ databases">
        <title>Draft genome information of white flower Hibiscus syriacus.</title>
        <authorList>
            <person name="Kim Y.-M."/>
        </authorList>
    </citation>
    <scope>NUCLEOTIDE SEQUENCE [LARGE SCALE GENOMIC DNA]</scope>
    <source>
        <strain evidence="2">YM2019G1</strain>
    </source>
</reference>
<name>A0A6A2X9F3_HIBSY</name>
<feature type="region of interest" description="Disordered" evidence="1">
    <location>
        <begin position="946"/>
        <end position="996"/>
    </location>
</feature>
<protein>
    <submittedName>
        <fullName evidence="2">Uncharacterized protein</fullName>
    </submittedName>
</protein>
<dbReference type="PANTHER" id="PTHR31267:SF7">
    <property type="entry name" value="DENTIN SIALOPHOSPHOPROTEIN-LIKE PROTEIN"/>
    <property type="match status" value="1"/>
</dbReference>
<dbReference type="Proteomes" id="UP000436088">
    <property type="component" value="Unassembled WGS sequence"/>
</dbReference>
<sequence length="1181" mass="129147">MHLKLITKQRKTVPLDAGVRNKKLQILGCEHLATDDEFRANLLVDLLSECMGMWDRESPNGSSNFLLPNILAAKYFWLGLPMPGNEVGDRIHNFLGQESFSQGQHQSQVIDGTWPGLSNSFWVGGQRQVESDRVHSGQSSSLPRGMNFTNQARQKETNLLGVDRAPRGLSVLDSPIGNGHDFHQKNPLRQQSGMTDMQLLQKHAIMQELMRQQLLKPEFHLPETRQFSSTNQVSAVARQLSDGVCPVPINGVPVHDALNYTWKPEHMTPNANWLQHGASPAMQGSSGGLMFSPDQGHKHLMGLVPQQVDQSFYGISTGSARGNPYQYSSVQMDKTLMQQVPTGSNSFPVISMHVFRSSWLARWNFVSRQAVAVQGLNSLFHSENLQKMAMQPKNEAMQESLQIKEHCGPPETSLEKSASQVSSSQNVATLDPLKKRFCLVQMTCGMSLEKAPTWSAVAETSSNDIRAEEEWSGLGLQNCEPPSGSNPASIVNDGSEMQSPWTDDNLHNALTLSSKPLPISINANNNLDFLVFLGRAKQMVYQSPLQKHAAESAQLLGNIAQSPDQVSANSISSPQGIAAYDPCGQTHNKPNSWNLIQSASRGGGAISKSQDNESLLQLSQNNDHRGSILGSPEVNRKGFDQDNVASITDSTTKRTTKEKYQQNLDKSPQTLVFALTYPSILPPVALDNVWLDANDPLRGKQKSSIQVSHKPCITRNTQCFRRIGSSRPRIFVQSKYTCHAAGKSTGTDKGIQVDKVLSKSSNPDSAPERPFGGFVPNKIAPVSLSNKPSASLGFGLKTWSSISRFTIPDCVMQGVNSLNSVHDSSEWIDGSSERAQTIQLGMNQQHHIPTTSPDDDFSSSETSFPSSRSGNQNHARDPGPGSSVGGYASFPPSATAESSQQGPPPDSGLDCQQLSSHGAEQLSSGSNSMMRDALVGHLLVPSGDSKMLSSLSKTGDNHETRLSSNSPLPFVRKDSQHFSNSNNSAADVSGEHSRISPQMAPSWFDREQVNAAADTSLGKAQLSSIMPTIDNEPEIVEDWWPSVLRSKRRLVLTTAYAANTSSVLGDACSTAYIPESITAVPPGSGSIRSEKFQEERNQSIIKAAEEFIFRAKMLEIFLQSLDKASILDLRLECQDLEKVSVINRFVMFHGRGQADGETLILKCNCESSQILPKIRYRITDP</sequence>
<keyword evidence="3" id="KW-1185">Reference proteome</keyword>
<gene>
    <name evidence="2" type="ORF">F3Y22_tig00112523pilonHSYRG00035</name>
</gene>
<evidence type="ECO:0000256" key="1">
    <source>
        <dbReference type="SAM" id="MobiDB-lite"/>
    </source>
</evidence>
<dbReference type="EMBL" id="VEPZ02001604">
    <property type="protein sequence ID" value="KAE8665870.1"/>
    <property type="molecule type" value="Genomic_DNA"/>
</dbReference>
<feature type="compositionally biased region" description="Polar residues" evidence="1">
    <location>
        <begin position="977"/>
        <end position="986"/>
    </location>
</feature>